<dbReference type="PANTHER" id="PTHR11003:SF86">
    <property type="entry name" value="POTASSIUM CHANNEL DOMAIN-CONTAINING PROTEIN"/>
    <property type="match status" value="1"/>
</dbReference>
<feature type="domain" description="Potassium channel" evidence="10">
    <location>
        <begin position="29"/>
        <end position="115"/>
    </location>
</feature>
<keyword evidence="5 8" id="KW-0406">Ion transport</keyword>
<keyword evidence="11" id="KW-1185">Reference proteome</keyword>
<sequence>MSSLFLQPLTKLRQVWDDSRTGKVVLVLVIYSFAGAGLFYLIENRLADLSAVNDARCLVNYDYWGCLHYVNTLYTTVGYGNVYCCTTVGRIVSGVYIFFGVPMMLVVLEALGKTMARLATIIWFGLVSSAENLKDTIKAAFKKKRQRRQSVTPVVQVWTTATLYKKAFKKRLDSSYYNQTQVLPLYAALIITLAWILLVGAYFSFMEGWAYGDSVYFLWITMTTVGLGDFAPTRFEYTIINFAFLIIGLSFVSMMIAIVRLKIENMIKRMQRQIAEKLSQELTVGDNPEKIAELRKELGLLGAAEERLLQALMPEGHLKQMTEDVVESSRMLSKSTQFPEEEVEENDARLSAYKERPAWKSYFPPKDYIGKASCDLAKRGDLE</sequence>
<evidence type="ECO:0000256" key="2">
    <source>
        <dbReference type="ARBA" id="ARBA00022448"/>
    </source>
</evidence>
<feature type="transmembrane region" description="Helical" evidence="9">
    <location>
        <begin position="21"/>
        <end position="42"/>
    </location>
</feature>
<evidence type="ECO:0000256" key="1">
    <source>
        <dbReference type="ARBA" id="ARBA00004141"/>
    </source>
</evidence>
<proteinExistence type="inferred from homology"/>
<dbReference type="GO" id="GO:0022841">
    <property type="term" value="F:potassium ion leak channel activity"/>
    <property type="evidence" value="ECO:0007669"/>
    <property type="project" value="TreeGrafter"/>
</dbReference>
<evidence type="ECO:0000256" key="6">
    <source>
        <dbReference type="ARBA" id="ARBA00023136"/>
    </source>
</evidence>
<dbReference type="GO" id="GO:0005886">
    <property type="term" value="C:plasma membrane"/>
    <property type="evidence" value="ECO:0007669"/>
    <property type="project" value="TreeGrafter"/>
</dbReference>
<evidence type="ECO:0000256" key="9">
    <source>
        <dbReference type="SAM" id="Phobius"/>
    </source>
</evidence>
<keyword evidence="6 9" id="KW-0472">Membrane</keyword>
<evidence type="ECO:0000256" key="7">
    <source>
        <dbReference type="ARBA" id="ARBA00023303"/>
    </source>
</evidence>
<feature type="domain" description="Potassium channel" evidence="10">
    <location>
        <begin position="191"/>
        <end position="260"/>
    </location>
</feature>
<dbReference type="GO" id="GO:0015271">
    <property type="term" value="F:outward rectifier potassium channel activity"/>
    <property type="evidence" value="ECO:0007669"/>
    <property type="project" value="TreeGrafter"/>
</dbReference>
<dbReference type="InterPro" id="IPR013099">
    <property type="entry name" value="K_chnl_dom"/>
</dbReference>
<dbReference type="PRINTS" id="PR01333">
    <property type="entry name" value="2POREKCHANEL"/>
</dbReference>
<evidence type="ECO:0000313" key="12">
    <source>
        <dbReference type="WBParaSite" id="PSAMB.scaffold5456size11642.g26640.t1"/>
    </source>
</evidence>
<reference evidence="12" key="1">
    <citation type="submission" date="2022-11" db="UniProtKB">
        <authorList>
            <consortium name="WormBaseParasite"/>
        </authorList>
    </citation>
    <scope>IDENTIFICATION</scope>
</reference>
<evidence type="ECO:0000256" key="4">
    <source>
        <dbReference type="ARBA" id="ARBA00022989"/>
    </source>
</evidence>
<protein>
    <submittedName>
        <fullName evidence="12">Potassium channel domain-containing protein</fullName>
    </submittedName>
</protein>
<organism evidence="11 12">
    <name type="scientific">Plectus sambesii</name>
    <dbReference type="NCBI Taxonomy" id="2011161"/>
    <lineage>
        <taxon>Eukaryota</taxon>
        <taxon>Metazoa</taxon>
        <taxon>Ecdysozoa</taxon>
        <taxon>Nematoda</taxon>
        <taxon>Chromadorea</taxon>
        <taxon>Plectida</taxon>
        <taxon>Plectina</taxon>
        <taxon>Plectoidea</taxon>
        <taxon>Plectidae</taxon>
        <taxon>Plectus</taxon>
    </lineage>
</organism>
<dbReference type="Gene3D" id="1.10.287.70">
    <property type="match status" value="1"/>
</dbReference>
<evidence type="ECO:0000259" key="10">
    <source>
        <dbReference type="Pfam" id="PF07885"/>
    </source>
</evidence>
<feature type="transmembrane region" description="Helical" evidence="9">
    <location>
        <begin position="239"/>
        <end position="261"/>
    </location>
</feature>
<dbReference type="Proteomes" id="UP000887566">
    <property type="component" value="Unplaced"/>
</dbReference>
<dbReference type="GO" id="GO:0030322">
    <property type="term" value="P:stabilization of membrane potential"/>
    <property type="evidence" value="ECO:0007669"/>
    <property type="project" value="TreeGrafter"/>
</dbReference>
<dbReference type="WBParaSite" id="PSAMB.scaffold5456size11642.g26640.t1">
    <property type="protein sequence ID" value="PSAMB.scaffold5456size11642.g26640.t1"/>
    <property type="gene ID" value="PSAMB.scaffold5456size11642.g26640"/>
</dbReference>
<dbReference type="SUPFAM" id="SSF81324">
    <property type="entry name" value="Voltage-gated potassium channels"/>
    <property type="match status" value="2"/>
</dbReference>
<dbReference type="Pfam" id="PF07885">
    <property type="entry name" value="Ion_trans_2"/>
    <property type="match status" value="2"/>
</dbReference>
<keyword evidence="4 9" id="KW-1133">Transmembrane helix</keyword>
<evidence type="ECO:0000256" key="5">
    <source>
        <dbReference type="ARBA" id="ARBA00023065"/>
    </source>
</evidence>
<keyword evidence="3 8" id="KW-0812">Transmembrane</keyword>
<evidence type="ECO:0000313" key="11">
    <source>
        <dbReference type="Proteomes" id="UP000887566"/>
    </source>
</evidence>
<accession>A0A914WZS8</accession>
<evidence type="ECO:0000256" key="8">
    <source>
        <dbReference type="RuleBase" id="RU003857"/>
    </source>
</evidence>
<comment type="subcellular location">
    <subcellularLocation>
        <location evidence="1">Membrane</location>
        <topology evidence="1">Multi-pass membrane protein</topology>
    </subcellularLocation>
</comment>
<keyword evidence="7 8" id="KW-0407">Ion channel</keyword>
<feature type="transmembrane region" description="Helical" evidence="9">
    <location>
        <begin position="183"/>
        <end position="203"/>
    </location>
</feature>
<dbReference type="PANTHER" id="PTHR11003">
    <property type="entry name" value="POTASSIUM CHANNEL, SUBFAMILY K"/>
    <property type="match status" value="1"/>
</dbReference>
<comment type="similarity">
    <text evidence="8">Belongs to the two pore domain potassium channel (TC 1.A.1.8) family.</text>
</comment>
<feature type="transmembrane region" description="Helical" evidence="9">
    <location>
        <begin position="91"/>
        <end position="111"/>
    </location>
</feature>
<name>A0A914WZS8_9BILA</name>
<keyword evidence="2 8" id="KW-0813">Transport</keyword>
<dbReference type="InterPro" id="IPR003280">
    <property type="entry name" value="2pore_dom_K_chnl"/>
</dbReference>
<evidence type="ECO:0000256" key="3">
    <source>
        <dbReference type="ARBA" id="ARBA00022692"/>
    </source>
</evidence>
<dbReference type="AlphaFoldDB" id="A0A914WZS8"/>